<evidence type="ECO:0000313" key="6">
    <source>
        <dbReference type="EMBL" id="MFA9462331.1"/>
    </source>
</evidence>
<dbReference type="InterPro" id="IPR010233">
    <property type="entry name" value="UbiG_MeTrfase"/>
</dbReference>
<dbReference type="HAMAP" id="MF_00472">
    <property type="entry name" value="UbiG"/>
    <property type="match status" value="1"/>
</dbReference>
<comment type="caution">
    <text evidence="5">Lacks conserved residue(s) required for the propagation of feature annotation.</text>
</comment>
<gene>
    <name evidence="5 6" type="primary">ubiG</name>
    <name evidence="6" type="ORF">ACERLL_16070</name>
</gene>
<accession>A0ABV4TYD4</accession>
<dbReference type="PANTHER" id="PTHR43464">
    <property type="entry name" value="METHYLTRANSFERASE"/>
    <property type="match status" value="1"/>
</dbReference>
<dbReference type="GO" id="GO:0061542">
    <property type="term" value="F:3-demethylubiquinol 3-O-methyltransferase activity"/>
    <property type="evidence" value="ECO:0007669"/>
    <property type="project" value="UniProtKB-EC"/>
</dbReference>
<evidence type="ECO:0000256" key="3">
    <source>
        <dbReference type="ARBA" id="ARBA00022688"/>
    </source>
</evidence>
<evidence type="ECO:0000256" key="5">
    <source>
        <dbReference type="HAMAP-Rule" id="MF_00472"/>
    </source>
</evidence>
<dbReference type="EC" id="2.1.1.64" evidence="5"/>
<dbReference type="Pfam" id="PF13489">
    <property type="entry name" value="Methyltransf_23"/>
    <property type="match status" value="1"/>
</dbReference>
<dbReference type="SUPFAM" id="SSF53335">
    <property type="entry name" value="S-adenosyl-L-methionine-dependent methyltransferases"/>
    <property type="match status" value="1"/>
</dbReference>
<keyword evidence="7" id="KW-1185">Reference proteome</keyword>
<reference evidence="6 7" key="1">
    <citation type="submission" date="2024-08" db="EMBL/GenBank/DDBJ databases">
        <title>Whole-genome sequencing of halo(alkali)philic microorganisms from hypersaline lakes.</title>
        <authorList>
            <person name="Sorokin D.Y."/>
            <person name="Merkel A.Y."/>
            <person name="Messina E."/>
            <person name="Yakimov M."/>
        </authorList>
    </citation>
    <scope>NUCLEOTIDE SEQUENCE [LARGE SCALE GENOMIC DNA]</scope>
    <source>
        <strain evidence="6 7">Cl-TMA</strain>
    </source>
</reference>
<dbReference type="PANTHER" id="PTHR43464:SF19">
    <property type="entry name" value="UBIQUINONE BIOSYNTHESIS O-METHYLTRANSFERASE, MITOCHONDRIAL"/>
    <property type="match status" value="1"/>
</dbReference>
<feature type="binding site" evidence="5">
    <location>
        <position position="36"/>
    </location>
    <ligand>
        <name>S-adenosyl-L-methionine</name>
        <dbReference type="ChEBI" id="CHEBI:59789"/>
    </ligand>
</feature>
<comment type="similarity">
    <text evidence="5">Belongs to the methyltransferase superfamily. UbiG/COQ3 family.</text>
</comment>
<name>A0ABV4TYD4_9GAMM</name>
<keyword evidence="1 5" id="KW-0489">Methyltransferase</keyword>
<evidence type="ECO:0000256" key="4">
    <source>
        <dbReference type="ARBA" id="ARBA00022691"/>
    </source>
</evidence>
<protein>
    <recommendedName>
        <fullName evidence="5">Ubiquinone biosynthesis O-methyltransferase</fullName>
    </recommendedName>
    <alternativeName>
        <fullName evidence="5">2-polyprenyl-6-hydroxyphenol methylase</fullName>
        <ecNumber evidence="5">2.1.1.222</ecNumber>
    </alternativeName>
    <alternativeName>
        <fullName evidence="5">3-demethylubiquinone 3-O-methyltransferase</fullName>
        <ecNumber evidence="5">2.1.1.64</ecNumber>
    </alternativeName>
</protein>
<organism evidence="6 7">
    <name type="scientific">Thiohalorhabdus methylotrophus</name>
    <dbReference type="NCBI Taxonomy" id="3242694"/>
    <lineage>
        <taxon>Bacteria</taxon>
        <taxon>Pseudomonadati</taxon>
        <taxon>Pseudomonadota</taxon>
        <taxon>Gammaproteobacteria</taxon>
        <taxon>Thiohalorhabdales</taxon>
        <taxon>Thiohalorhabdaceae</taxon>
        <taxon>Thiohalorhabdus</taxon>
    </lineage>
</organism>
<sequence>MSSVDQAEINKFEQLAARWWDPEGEFKPLHRIQPLRLDYIRQVVALEGKRVLDVGCGGGLLTEGLAASGADTTGLEPGEAAIGAARAHLQVSGLSVSYRQGEVADLLAEGAGPFDVITCMEVLEHVPDPAALVDECARLLRPGGTLFFATLNRTARSYLMAIIGAEYILGWLPRGTHHWEKFIRPGEMEAHLRAAGMIPREIQGMIFNPLDNSFRLGRDVAVNYLGHAVKAEDE</sequence>
<comment type="catalytic activity">
    <reaction evidence="5">
        <text>a 3-demethylubiquinol + S-adenosyl-L-methionine = a ubiquinol + S-adenosyl-L-homocysteine + H(+)</text>
        <dbReference type="Rhea" id="RHEA:44380"/>
        <dbReference type="Rhea" id="RHEA-COMP:9566"/>
        <dbReference type="Rhea" id="RHEA-COMP:10914"/>
        <dbReference type="ChEBI" id="CHEBI:15378"/>
        <dbReference type="ChEBI" id="CHEBI:17976"/>
        <dbReference type="ChEBI" id="CHEBI:57856"/>
        <dbReference type="ChEBI" id="CHEBI:59789"/>
        <dbReference type="ChEBI" id="CHEBI:84422"/>
        <dbReference type="EC" id="2.1.1.64"/>
    </reaction>
</comment>
<feature type="binding site" evidence="5">
    <location>
        <position position="55"/>
    </location>
    <ligand>
        <name>S-adenosyl-L-methionine</name>
        <dbReference type="ChEBI" id="CHEBI:59789"/>
    </ligand>
</feature>
<dbReference type="EC" id="2.1.1.222" evidence="5"/>
<dbReference type="GO" id="GO:0102208">
    <property type="term" value="F:2-polyprenyl-6-hydroxyphenol methylase activity"/>
    <property type="evidence" value="ECO:0007669"/>
    <property type="project" value="UniProtKB-EC"/>
</dbReference>
<evidence type="ECO:0000256" key="1">
    <source>
        <dbReference type="ARBA" id="ARBA00022603"/>
    </source>
</evidence>
<comment type="function">
    <text evidence="5">O-methyltransferase that catalyzes the 2 O-methylation steps in the ubiquinone biosynthetic pathway.</text>
</comment>
<dbReference type="NCBIfam" id="TIGR01983">
    <property type="entry name" value="UbiG"/>
    <property type="match status" value="1"/>
</dbReference>
<keyword evidence="4 5" id="KW-0949">S-adenosyl-L-methionine</keyword>
<dbReference type="InterPro" id="IPR029063">
    <property type="entry name" value="SAM-dependent_MTases_sf"/>
</dbReference>
<keyword evidence="3 5" id="KW-0831">Ubiquinone biosynthesis</keyword>
<evidence type="ECO:0000313" key="7">
    <source>
        <dbReference type="Proteomes" id="UP001575181"/>
    </source>
</evidence>
<comment type="catalytic activity">
    <reaction evidence="5">
        <text>a 3-(all-trans-polyprenyl)benzene-1,2-diol + S-adenosyl-L-methionine = a 2-methoxy-6-(all-trans-polyprenyl)phenol + S-adenosyl-L-homocysteine + H(+)</text>
        <dbReference type="Rhea" id="RHEA:31411"/>
        <dbReference type="Rhea" id="RHEA-COMP:9550"/>
        <dbReference type="Rhea" id="RHEA-COMP:9551"/>
        <dbReference type="ChEBI" id="CHEBI:15378"/>
        <dbReference type="ChEBI" id="CHEBI:57856"/>
        <dbReference type="ChEBI" id="CHEBI:59789"/>
        <dbReference type="ChEBI" id="CHEBI:62729"/>
        <dbReference type="ChEBI" id="CHEBI:62731"/>
        <dbReference type="EC" id="2.1.1.222"/>
    </reaction>
</comment>
<dbReference type="Proteomes" id="UP001575181">
    <property type="component" value="Unassembled WGS sequence"/>
</dbReference>
<dbReference type="RefSeq" id="WP_373657121.1">
    <property type="nucleotide sequence ID" value="NZ_JBGUAW010000012.1"/>
</dbReference>
<dbReference type="CDD" id="cd02440">
    <property type="entry name" value="AdoMet_MTases"/>
    <property type="match status" value="1"/>
</dbReference>
<proteinExistence type="inferred from homology"/>
<dbReference type="EMBL" id="JBGUAW010000012">
    <property type="protein sequence ID" value="MFA9462331.1"/>
    <property type="molecule type" value="Genomic_DNA"/>
</dbReference>
<comment type="caution">
    <text evidence="6">The sequence shown here is derived from an EMBL/GenBank/DDBJ whole genome shotgun (WGS) entry which is preliminary data.</text>
</comment>
<keyword evidence="2 5" id="KW-0808">Transferase</keyword>
<feature type="binding site" evidence="5">
    <location>
        <position position="120"/>
    </location>
    <ligand>
        <name>S-adenosyl-L-methionine</name>
        <dbReference type="ChEBI" id="CHEBI:59789"/>
    </ligand>
</feature>
<dbReference type="GO" id="GO:0032259">
    <property type="term" value="P:methylation"/>
    <property type="evidence" value="ECO:0007669"/>
    <property type="project" value="UniProtKB-KW"/>
</dbReference>
<comment type="pathway">
    <text evidence="5">Cofactor biosynthesis; ubiquinone biosynthesis.</text>
</comment>
<dbReference type="Gene3D" id="3.40.50.150">
    <property type="entry name" value="Vaccinia Virus protein VP39"/>
    <property type="match status" value="1"/>
</dbReference>
<evidence type="ECO:0000256" key="2">
    <source>
        <dbReference type="ARBA" id="ARBA00022679"/>
    </source>
</evidence>